<reference evidence="8 9" key="1">
    <citation type="submission" date="2016-10" db="EMBL/GenBank/DDBJ databases">
        <authorList>
            <person name="Varghese N."/>
            <person name="Submissions S."/>
        </authorList>
    </citation>
    <scope>NUCLEOTIDE SEQUENCE [LARGE SCALE GENOMIC DNA]</scope>
    <source>
        <strain evidence="8 9">DSM 9169</strain>
    </source>
</reference>
<keyword evidence="2 5" id="KW-0689">Ribosomal protein</keyword>
<feature type="compositionally biased region" description="Basic and acidic residues" evidence="7">
    <location>
        <begin position="178"/>
        <end position="191"/>
    </location>
</feature>
<evidence type="ECO:0000256" key="3">
    <source>
        <dbReference type="ARBA" id="ARBA00023274"/>
    </source>
</evidence>
<evidence type="ECO:0000313" key="8">
    <source>
        <dbReference type="EMBL" id="SDU00897.1"/>
    </source>
</evidence>
<evidence type="ECO:0000256" key="1">
    <source>
        <dbReference type="ARBA" id="ARBA00008777"/>
    </source>
</evidence>
<protein>
    <recommendedName>
        <fullName evidence="4 6">50S ribosomal protein L17</fullName>
    </recommendedName>
</protein>
<keyword evidence="9" id="KW-1185">Reference proteome</keyword>
<name>A0ABY0V9L6_9ACTO</name>
<dbReference type="PANTHER" id="PTHR14413:SF16">
    <property type="entry name" value="LARGE RIBOSOMAL SUBUNIT PROTEIN BL17M"/>
    <property type="match status" value="1"/>
</dbReference>
<evidence type="ECO:0000256" key="2">
    <source>
        <dbReference type="ARBA" id="ARBA00022980"/>
    </source>
</evidence>
<dbReference type="Gene3D" id="3.90.1030.10">
    <property type="entry name" value="Ribosomal protein L17"/>
    <property type="match status" value="1"/>
</dbReference>
<dbReference type="InterPro" id="IPR000456">
    <property type="entry name" value="Ribosomal_bL17"/>
</dbReference>
<keyword evidence="3 5" id="KW-0687">Ribonucleoprotein</keyword>
<dbReference type="PROSITE" id="PS01167">
    <property type="entry name" value="RIBOSOMAL_L17"/>
    <property type="match status" value="1"/>
</dbReference>
<dbReference type="GO" id="GO:0005840">
    <property type="term" value="C:ribosome"/>
    <property type="evidence" value="ECO:0007669"/>
    <property type="project" value="UniProtKB-KW"/>
</dbReference>
<evidence type="ECO:0000313" key="9">
    <source>
        <dbReference type="Proteomes" id="UP000198976"/>
    </source>
</evidence>
<gene>
    <name evidence="8" type="ORF">SAMN04489714_1591</name>
</gene>
<dbReference type="NCBIfam" id="TIGR00059">
    <property type="entry name" value="L17"/>
    <property type="match status" value="1"/>
</dbReference>
<dbReference type="SUPFAM" id="SSF64263">
    <property type="entry name" value="Prokaryotic ribosomal protein L17"/>
    <property type="match status" value="1"/>
</dbReference>
<dbReference type="InterPro" id="IPR036373">
    <property type="entry name" value="Ribosomal_bL17_sf"/>
</dbReference>
<dbReference type="RefSeq" id="WP_058237142.1">
    <property type="nucleotide sequence ID" value="NZ_LT629792.1"/>
</dbReference>
<dbReference type="Pfam" id="PF01196">
    <property type="entry name" value="Ribosomal_L17"/>
    <property type="match status" value="1"/>
</dbReference>
<evidence type="ECO:0000256" key="7">
    <source>
        <dbReference type="SAM" id="MobiDB-lite"/>
    </source>
</evidence>
<feature type="compositionally biased region" description="Basic and acidic residues" evidence="7">
    <location>
        <begin position="141"/>
        <end position="157"/>
    </location>
</feature>
<dbReference type="InterPro" id="IPR047859">
    <property type="entry name" value="Ribosomal_bL17_CS"/>
</dbReference>
<proteinExistence type="inferred from homology"/>
<dbReference type="PANTHER" id="PTHR14413">
    <property type="entry name" value="RIBOSOMAL PROTEIN L17"/>
    <property type="match status" value="1"/>
</dbReference>
<accession>A0ABY0V9L6</accession>
<comment type="similarity">
    <text evidence="1 5">Belongs to the bacterial ribosomal protein bL17 family.</text>
</comment>
<evidence type="ECO:0000256" key="5">
    <source>
        <dbReference type="RuleBase" id="RU000660"/>
    </source>
</evidence>
<dbReference type="Proteomes" id="UP000198976">
    <property type="component" value="Chromosome I"/>
</dbReference>
<dbReference type="EMBL" id="LT629792">
    <property type="protein sequence ID" value="SDU00897.1"/>
    <property type="molecule type" value="Genomic_DNA"/>
</dbReference>
<evidence type="ECO:0000256" key="6">
    <source>
        <dbReference type="RuleBase" id="RU000661"/>
    </source>
</evidence>
<feature type="region of interest" description="Disordered" evidence="7">
    <location>
        <begin position="130"/>
        <end position="191"/>
    </location>
</feature>
<sequence length="191" mass="20524">MPTPKKGPRLGGSPAHQKLLLANLAAQLIEHRAITTTEAKARALQPYVEKLVTKAKRGDIHARRTVARKIPNKDVLYMLFDEVVPAMDPERNGGYTRITKLGPRRGDNAPMARIELVMEKVEKKAVVADAERTASKAAAKSGKDSKATGKADEKAETEAEAAETAEPAADEAASQESADDKAETEAEEAAK</sequence>
<organism evidence="8 9">
    <name type="scientific">Schaalia radingae</name>
    <dbReference type="NCBI Taxonomy" id="131110"/>
    <lineage>
        <taxon>Bacteria</taxon>
        <taxon>Bacillati</taxon>
        <taxon>Actinomycetota</taxon>
        <taxon>Actinomycetes</taxon>
        <taxon>Actinomycetales</taxon>
        <taxon>Actinomycetaceae</taxon>
        <taxon>Schaalia</taxon>
    </lineage>
</organism>
<evidence type="ECO:0000256" key="4">
    <source>
        <dbReference type="ARBA" id="ARBA00035494"/>
    </source>
</evidence>
<feature type="compositionally biased region" description="Low complexity" evidence="7">
    <location>
        <begin position="164"/>
        <end position="176"/>
    </location>
</feature>